<comment type="caution">
    <text evidence="1">The sequence shown here is derived from an EMBL/GenBank/DDBJ whole genome shotgun (WGS) entry which is preliminary data.</text>
</comment>
<sequence length="287" mass="30640">MRRDEAESDLELARTAVAELAAAACVVDAGLDWAVAVGRNAGVPTLWVATNDGASYIPPGVYVRKTMPIAAGFDGGFDARWLGWVNPAEKAVRAARARGDVVGAVATTWAWPSEYLADPGSGVREVAIGVPHGGPDSPAAELLPSRSHRLQTVDAALYADLKAAPESAVDDYCRELTRRVAFGSGDELSPLAQSVAGALVARRWPKPEEWAALGAEYDSARLLMGAQRPGLDGVEDPDQLRTYTKLFVNCRRLETLVCWQRSGAVLADVVYAAWVAGVRMAMLEYSS</sequence>
<dbReference type="EMBL" id="VTZN01000177">
    <property type="protein sequence ID" value="KAA1248297.1"/>
    <property type="molecule type" value="Genomic_DNA"/>
</dbReference>
<gene>
    <name evidence="1" type="ORF">F0Q45_21410</name>
</gene>
<dbReference type="Proteomes" id="UP000324701">
    <property type="component" value="Unassembled WGS sequence"/>
</dbReference>
<protein>
    <submittedName>
        <fullName evidence="1">Chemotaxis protein</fullName>
    </submittedName>
</protein>
<reference evidence="1 2" key="1">
    <citation type="submission" date="2019-09" db="EMBL/GenBank/DDBJ databases">
        <title>Report of infection by Mycobacterium simiae a patient suffering from pulmonary tuberculosis.</title>
        <authorList>
            <person name="Mohanty P.S."/>
            <person name="Bansal A.K."/>
            <person name="Singh H."/>
            <person name="Sharma S."/>
            <person name="Patil S.A."/>
            <person name="Upadhaya P."/>
            <person name="Singh P.K."/>
            <person name="Kumar D."/>
            <person name="Kumar S."/>
            <person name="Singh R.K."/>
            <person name="Chaudhary B."/>
        </authorList>
    </citation>
    <scope>NUCLEOTIDE SEQUENCE [LARGE SCALE GENOMIC DNA]</scope>
    <source>
        <strain evidence="1 2">JAL-560-SIM</strain>
    </source>
</reference>
<evidence type="ECO:0000313" key="2">
    <source>
        <dbReference type="Proteomes" id="UP000324701"/>
    </source>
</evidence>
<name>A0A5B1BI28_MYCSI</name>
<organism evidence="1 2">
    <name type="scientific">Mycobacterium simiae</name>
    <name type="common">Mycobacterium habana</name>
    <dbReference type="NCBI Taxonomy" id="1784"/>
    <lineage>
        <taxon>Bacteria</taxon>
        <taxon>Bacillati</taxon>
        <taxon>Actinomycetota</taxon>
        <taxon>Actinomycetes</taxon>
        <taxon>Mycobacteriales</taxon>
        <taxon>Mycobacteriaceae</taxon>
        <taxon>Mycobacterium</taxon>
        <taxon>Mycobacterium simiae complex</taxon>
    </lineage>
</organism>
<keyword evidence="2" id="KW-1185">Reference proteome</keyword>
<dbReference type="AlphaFoldDB" id="A0A5B1BI28"/>
<accession>A0A5B1BI28</accession>
<proteinExistence type="predicted"/>
<evidence type="ECO:0000313" key="1">
    <source>
        <dbReference type="EMBL" id="KAA1248297.1"/>
    </source>
</evidence>
<dbReference type="OrthoDB" id="4773081at2"/>